<name>A0ABN7RW88_OIKDI</name>
<evidence type="ECO:0000313" key="1">
    <source>
        <dbReference type="EMBL" id="CAG5084680.1"/>
    </source>
</evidence>
<accession>A0ABN7RW88</accession>
<sequence length="105" mass="12137">MSPKNDTDNIEEARQGYVYFHLKKEHIVVKAPTTRKDEVFKVKDDNIAETLRAAQLNWKLKVAKISEDEEAIKTAQSELNLLESQKDVLNYASGTRKRTRQDAKF</sequence>
<dbReference type="Proteomes" id="UP001158576">
    <property type="component" value="Chromosome PAR"/>
</dbReference>
<keyword evidence="2" id="KW-1185">Reference proteome</keyword>
<proteinExistence type="predicted"/>
<evidence type="ECO:0000313" key="2">
    <source>
        <dbReference type="Proteomes" id="UP001158576"/>
    </source>
</evidence>
<organism evidence="1 2">
    <name type="scientific">Oikopleura dioica</name>
    <name type="common">Tunicate</name>
    <dbReference type="NCBI Taxonomy" id="34765"/>
    <lineage>
        <taxon>Eukaryota</taxon>
        <taxon>Metazoa</taxon>
        <taxon>Chordata</taxon>
        <taxon>Tunicata</taxon>
        <taxon>Appendicularia</taxon>
        <taxon>Copelata</taxon>
        <taxon>Oikopleuridae</taxon>
        <taxon>Oikopleura</taxon>
    </lineage>
</organism>
<gene>
    <name evidence="1" type="ORF">OKIOD_LOCUS2267</name>
</gene>
<dbReference type="EMBL" id="OU015568">
    <property type="protein sequence ID" value="CAG5084680.1"/>
    <property type="molecule type" value="Genomic_DNA"/>
</dbReference>
<reference evidence="1 2" key="1">
    <citation type="submission" date="2021-04" db="EMBL/GenBank/DDBJ databases">
        <authorList>
            <person name="Bliznina A."/>
        </authorList>
    </citation>
    <scope>NUCLEOTIDE SEQUENCE [LARGE SCALE GENOMIC DNA]</scope>
</reference>
<protein>
    <submittedName>
        <fullName evidence="1">Oidioi.mRNA.OKI2018_I69.PAR.g10709.t1.cds</fullName>
    </submittedName>
</protein>